<dbReference type="PROSITE" id="PS51705">
    <property type="entry name" value="G_HFLX"/>
    <property type="match status" value="1"/>
</dbReference>
<feature type="binding site" evidence="6">
    <location>
        <position position="220"/>
    </location>
    <ligand>
        <name>Mg(2+)</name>
        <dbReference type="ChEBI" id="CHEBI:18420"/>
    </ligand>
</feature>
<keyword evidence="1 6" id="KW-0479">Metal-binding</keyword>
<dbReference type="Gene3D" id="6.10.250.2860">
    <property type="match status" value="1"/>
</dbReference>
<dbReference type="InterPro" id="IPR006073">
    <property type="entry name" value="GTP-bd"/>
</dbReference>
<dbReference type="InterPro" id="IPR027417">
    <property type="entry name" value="P-loop_NTPase"/>
</dbReference>
<name>A0A7J3MZZ3_9CREN</name>
<protein>
    <submittedName>
        <fullName evidence="10">GTPase HflX</fullName>
    </submittedName>
</protein>
<evidence type="ECO:0000256" key="2">
    <source>
        <dbReference type="ARBA" id="ARBA00022741"/>
    </source>
</evidence>
<dbReference type="GO" id="GO:0005525">
    <property type="term" value="F:GTP binding"/>
    <property type="evidence" value="ECO:0007669"/>
    <property type="project" value="UniProtKB-KW"/>
</dbReference>
<dbReference type="Pfam" id="PF16360">
    <property type="entry name" value="GTP-bdg_M"/>
    <property type="match status" value="1"/>
</dbReference>
<feature type="binding site" evidence="6">
    <location>
        <position position="200"/>
    </location>
    <ligand>
        <name>Mg(2+)</name>
        <dbReference type="ChEBI" id="CHEBI:18420"/>
    </ligand>
</feature>
<dbReference type="InterPro" id="IPR016496">
    <property type="entry name" value="GTPase_HflX"/>
</dbReference>
<sequence>MLEEKETILVVRAEDSNNIDEILSISREAGFNVKEIIYVKKTNSKCYLGSFQLSKVKSIVQNNGIKKLCIYDELRPRHVTCLMKELGIEVIDKLLIILTVFQNHAGSREALLQIEMARLKHQLPLIRDWIKRVKAGELPGFLSLGRYAIDVYYRHITRRIAKISEELDKLRIKRSHEREKRKKQGFIHVAIVGYTNAGKTTLFNALTNLVKPTGTEMFTTLSPKSYMIRVCGINVVVTDTIGFIKNIPIGIIEAFRAVLEEISNADVVLLVVDGSRSLDQIETEFKTSLNILKDIGALGKPLIIALNKIDVANGVDINNIIELIKLRANEYKAQFIDTITISALKRYNIDLLKDALCRTVQQVQKNLV</sequence>
<feature type="binding site" evidence="5">
    <location>
        <begin position="193"/>
        <end position="200"/>
    </location>
    <ligand>
        <name>GTP</name>
        <dbReference type="ChEBI" id="CHEBI:37565"/>
    </ligand>
</feature>
<dbReference type="InterPro" id="IPR032305">
    <property type="entry name" value="GTP-bd_M"/>
</dbReference>
<feature type="domain" description="Hflx-type G" evidence="8">
    <location>
        <begin position="187"/>
        <end position="364"/>
    </location>
</feature>
<feature type="binding site" evidence="5">
    <location>
        <begin position="307"/>
        <end position="310"/>
    </location>
    <ligand>
        <name>GTP</name>
        <dbReference type="ChEBI" id="CHEBI:37565"/>
    </ligand>
</feature>
<dbReference type="GO" id="GO:0005737">
    <property type="term" value="C:cytoplasm"/>
    <property type="evidence" value="ECO:0007669"/>
    <property type="project" value="TreeGrafter"/>
</dbReference>
<keyword evidence="7" id="KW-0175">Coiled coil</keyword>
<evidence type="ECO:0000259" key="8">
    <source>
        <dbReference type="PROSITE" id="PS51705"/>
    </source>
</evidence>
<dbReference type="PANTHER" id="PTHR10229:SF8">
    <property type="entry name" value="GTPASE HFLX"/>
    <property type="match status" value="1"/>
</dbReference>
<evidence type="ECO:0000313" key="10">
    <source>
        <dbReference type="EMBL" id="HGT99036.1"/>
    </source>
</evidence>
<evidence type="ECO:0000256" key="1">
    <source>
        <dbReference type="ARBA" id="ARBA00022723"/>
    </source>
</evidence>
<evidence type="ECO:0000256" key="4">
    <source>
        <dbReference type="ARBA" id="ARBA00023134"/>
    </source>
</evidence>
<dbReference type="Pfam" id="PF13167">
    <property type="entry name" value="GTP-bdg_N"/>
    <property type="match status" value="1"/>
</dbReference>
<dbReference type="PRINTS" id="PR00326">
    <property type="entry name" value="GTP1OBG"/>
</dbReference>
<dbReference type="NCBIfam" id="TIGR03156">
    <property type="entry name" value="GTP_HflX"/>
    <property type="match status" value="1"/>
</dbReference>
<dbReference type="PIRSF" id="PIRSF006809">
    <property type="entry name" value="GTP-binding_hflX_prd"/>
    <property type="match status" value="1"/>
</dbReference>
<evidence type="ECO:0000313" key="9">
    <source>
        <dbReference type="EMBL" id="HFQ79122.1"/>
    </source>
</evidence>
<comment type="cofactor">
    <cofactor evidence="6">
        <name>Mg(2+)</name>
        <dbReference type="ChEBI" id="CHEBI:18420"/>
    </cofactor>
</comment>
<dbReference type="InterPro" id="IPR042108">
    <property type="entry name" value="GTPase_HflX_N_sf"/>
</dbReference>
<dbReference type="Gene3D" id="3.40.50.300">
    <property type="entry name" value="P-loop containing nucleotide triphosphate hydrolases"/>
    <property type="match status" value="1"/>
</dbReference>
<reference evidence="10" key="1">
    <citation type="journal article" date="2020" name="mSystems">
        <title>Genome- and Community-Level Interaction Insights into Carbon Utilization and Element Cycling Functions of Hydrothermarchaeota in Hydrothermal Sediment.</title>
        <authorList>
            <person name="Zhou Z."/>
            <person name="Liu Y."/>
            <person name="Xu W."/>
            <person name="Pan J."/>
            <person name="Luo Z.H."/>
            <person name="Li M."/>
        </authorList>
    </citation>
    <scope>NUCLEOTIDE SEQUENCE [LARGE SCALE GENOMIC DNA]</scope>
    <source>
        <strain evidence="9">SpSt-629</strain>
        <strain evidence="10">SpSt-688</strain>
    </source>
</reference>
<gene>
    <name evidence="10" type="primary">hflX</name>
    <name evidence="9" type="ORF">ENT99_05400</name>
    <name evidence="10" type="ORF">ENU64_06375</name>
</gene>
<dbReference type="GO" id="GO:0043022">
    <property type="term" value="F:ribosome binding"/>
    <property type="evidence" value="ECO:0007669"/>
    <property type="project" value="TreeGrafter"/>
</dbReference>
<feature type="coiled-coil region" evidence="7">
    <location>
        <begin position="153"/>
        <end position="180"/>
    </location>
</feature>
<accession>A0A7J3MZZ3</accession>
<evidence type="ECO:0000256" key="5">
    <source>
        <dbReference type="PIRSR" id="PIRSR006809-1"/>
    </source>
</evidence>
<evidence type="ECO:0000256" key="7">
    <source>
        <dbReference type="SAM" id="Coils"/>
    </source>
</evidence>
<feature type="binding site" evidence="5">
    <location>
        <begin position="239"/>
        <end position="242"/>
    </location>
    <ligand>
        <name>GTP</name>
        <dbReference type="ChEBI" id="CHEBI:37565"/>
    </ligand>
</feature>
<proteinExistence type="predicted"/>
<keyword evidence="2 5" id="KW-0547">Nucleotide-binding</keyword>
<dbReference type="Pfam" id="PF01926">
    <property type="entry name" value="MMR_HSR1"/>
    <property type="match status" value="1"/>
</dbReference>
<keyword evidence="4 5" id="KW-0342">GTP-binding</keyword>
<dbReference type="InterPro" id="IPR030394">
    <property type="entry name" value="G_HFLX_dom"/>
</dbReference>
<dbReference type="AlphaFoldDB" id="A0A7J3MZZ3"/>
<dbReference type="SUPFAM" id="SSF52540">
    <property type="entry name" value="P-loop containing nucleoside triphosphate hydrolases"/>
    <property type="match status" value="1"/>
</dbReference>
<feature type="binding site" evidence="5">
    <location>
        <begin position="218"/>
        <end position="222"/>
    </location>
    <ligand>
        <name>GTP</name>
        <dbReference type="ChEBI" id="CHEBI:37565"/>
    </ligand>
</feature>
<evidence type="ECO:0000256" key="6">
    <source>
        <dbReference type="PIRSR" id="PIRSR006809-2"/>
    </source>
</evidence>
<dbReference type="EMBL" id="DTDH01000172">
    <property type="protein sequence ID" value="HGT99036.1"/>
    <property type="molecule type" value="Genomic_DNA"/>
</dbReference>
<dbReference type="EMBL" id="DTAU01000105">
    <property type="protein sequence ID" value="HFQ79122.1"/>
    <property type="molecule type" value="Genomic_DNA"/>
</dbReference>
<dbReference type="InterPro" id="IPR025121">
    <property type="entry name" value="GTPase_HflX_N"/>
</dbReference>
<organism evidence="10">
    <name type="scientific">Ignisphaera aggregans</name>
    <dbReference type="NCBI Taxonomy" id="334771"/>
    <lineage>
        <taxon>Archaea</taxon>
        <taxon>Thermoproteota</taxon>
        <taxon>Thermoprotei</taxon>
        <taxon>Desulfurococcales</taxon>
        <taxon>Desulfurococcaceae</taxon>
        <taxon>Ignisphaera</taxon>
    </lineage>
</organism>
<dbReference type="Gene3D" id="3.40.50.11060">
    <property type="entry name" value="GTPase HflX, N-terminal domain"/>
    <property type="match status" value="1"/>
</dbReference>
<feature type="binding site" evidence="5">
    <location>
        <begin position="342"/>
        <end position="344"/>
    </location>
    <ligand>
        <name>GTP</name>
        <dbReference type="ChEBI" id="CHEBI:37565"/>
    </ligand>
</feature>
<dbReference type="GO" id="GO:0046872">
    <property type="term" value="F:metal ion binding"/>
    <property type="evidence" value="ECO:0007669"/>
    <property type="project" value="UniProtKB-KW"/>
</dbReference>
<comment type="caution">
    <text evidence="10">The sequence shown here is derived from an EMBL/GenBank/DDBJ whole genome shotgun (WGS) entry which is preliminary data.</text>
</comment>
<dbReference type="CDD" id="cd01878">
    <property type="entry name" value="HflX"/>
    <property type="match status" value="1"/>
</dbReference>
<keyword evidence="3 6" id="KW-0460">Magnesium</keyword>
<dbReference type="PANTHER" id="PTHR10229">
    <property type="entry name" value="GTP-BINDING PROTEIN HFLX"/>
    <property type="match status" value="1"/>
</dbReference>
<evidence type="ECO:0000256" key="3">
    <source>
        <dbReference type="ARBA" id="ARBA00022842"/>
    </source>
</evidence>